<dbReference type="Pfam" id="PF07876">
    <property type="entry name" value="Dabb"/>
    <property type="match status" value="1"/>
</dbReference>
<dbReference type="Gene3D" id="3.30.70.100">
    <property type="match status" value="1"/>
</dbReference>
<comment type="caution">
    <text evidence="2">The sequence shown here is derived from an EMBL/GenBank/DDBJ whole genome shotgun (WGS) entry which is preliminary data.</text>
</comment>
<dbReference type="PROSITE" id="PS51502">
    <property type="entry name" value="S_R_A_B_BARREL"/>
    <property type="match status" value="1"/>
</dbReference>
<dbReference type="InterPro" id="IPR011008">
    <property type="entry name" value="Dimeric_a/b-barrel"/>
</dbReference>
<keyword evidence="3" id="KW-1185">Reference proteome</keyword>
<organism evidence="2 3">
    <name type="scientific">Actinomadura rugatobispora</name>
    <dbReference type="NCBI Taxonomy" id="1994"/>
    <lineage>
        <taxon>Bacteria</taxon>
        <taxon>Bacillati</taxon>
        <taxon>Actinomycetota</taxon>
        <taxon>Actinomycetes</taxon>
        <taxon>Streptosporangiales</taxon>
        <taxon>Thermomonosporaceae</taxon>
        <taxon>Actinomadura</taxon>
    </lineage>
</organism>
<proteinExistence type="predicted"/>
<reference evidence="3" key="1">
    <citation type="journal article" date="2019" name="Int. J. Syst. Evol. Microbiol.">
        <title>The Global Catalogue of Microorganisms (GCM) 10K type strain sequencing project: providing services to taxonomists for standard genome sequencing and annotation.</title>
        <authorList>
            <consortium name="The Broad Institute Genomics Platform"/>
            <consortium name="The Broad Institute Genome Sequencing Center for Infectious Disease"/>
            <person name="Wu L."/>
            <person name="Ma J."/>
        </authorList>
    </citation>
    <scope>NUCLEOTIDE SEQUENCE [LARGE SCALE GENOMIC DNA]</scope>
    <source>
        <strain evidence="3">KCTC 42087</strain>
    </source>
</reference>
<evidence type="ECO:0000313" key="2">
    <source>
        <dbReference type="EMBL" id="MFC5753220.1"/>
    </source>
</evidence>
<name>A0ABW1AFB2_9ACTN</name>
<evidence type="ECO:0000313" key="3">
    <source>
        <dbReference type="Proteomes" id="UP001596074"/>
    </source>
</evidence>
<dbReference type="RefSeq" id="WP_378290019.1">
    <property type="nucleotide sequence ID" value="NZ_JBHSON010000106.1"/>
</dbReference>
<feature type="domain" description="Stress-response A/B barrel" evidence="1">
    <location>
        <begin position="2"/>
        <end position="95"/>
    </location>
</feature>
<dbReference type="SUPFAM" id="SSF54909">
    <property type="entry name" value="Dimeric alpha+beta barrel"/>
    <property type="match status" value="1"/>
</dbReference>
<dbReference type="EMBL" id="JBHSON010000106">
    <property type="protein sequence ID" value="MFC5753220.1"/>
    <property type="molecule type" value="Genomic_DNA"/>
</dbReference>
<dbReference type="InterPro" id="IPR013097">
    <property type="entry name" value="Dabb"/>
</dbReference>
<sequence>MVRHIVVLQWSDSATPAQKEEAAAAFRALPGSVPQIRALRSGPDLGLVPGNHDFAAVLDFDTVEDWRAYQESPPHKELIARHIKPILAGRTAIQFQVGQ</sequence>
<protein>
    <submittedName>
        <fullName evidence="2">Dabb family protein</fullName>
    </submittedName>
</protein>
<gene>
    <name evidence="2" type="ORF">ACFPZN_47040</name>
</gene>
<dbReference type="Proteomes" id="UP001596074">
    <property type="component" value="Unassembled WGS sequence"/>
</dbReference>
<dbReference type="SMART" id="SM00886">
    <property type="entry name" value="Dabb"/>
    <property type="match status" value="1"/>
</dbReference>
<accession>A0ABW1AFB2</accession>
<evidence type="ECO:0000259" key="1">
    <source>
        <dbReference type="PROSITE" id="PS51502"/>
    </source>
</evidence>